<dbReference type="AlphaFoldDB" id="Q8NPR5"/>
<dbReference type="GO" id="GO:0016746">
    <property type="term" value="F:acyltransferase activity"/>
    <property type="evidence" value="ECO:0007669"/>
    <property type="project" value="InterPro"/>
</dbReference>
<feature type="domain" description="Lsr2 DNA-binding" evidence="3">
    <location>
        <begin position="78"/>
        <end position="112"/>
    </location>
</feature>
<dbReference type="BioCyc" id="CORYNE:G18NG-11338-MONOMER"/>
<dbReference type="Pfam" id="PF23359">
    <property type="entry name" value="Lsr2_DNA-bd"/>
    <property type="match status" value="1"/>
</dbReference>
<dbReference type="InterPro" id="IPR024412">
    <property type="entry name" value="Lsr2_dim_dom"/>
</dbReference>
<evidence type="ECO:0000256" key="1">
    <source>
        <dbReference type="ARBA" id="ARBA00023125"/>
    </source>
</evidence>
<dbReference type="OrthoDB" id="4113332at2"/>
<gene>
    <name evidence="4" type="ordered locus">Cgl1746</name>
</gene>
<dbReference type="GO" id="GO:0003677">
    <property type="term" value="F:DNA binding"/>
    <property type="evidence" value="ECO:0007669"/>
    <property type="project" value="UniProtKB-KW"/>
</dbReference>
<keyword evidence="5" id="KW-1185">Reference proteome</keyword>
<protein>
    <recommendedName>
        <fullName evidence="6">Lsr2 family protein</fullName>
    </recommendedName>
</protein>
<evidence type="ECO:0000313" key="5">
    <source>
        <dbReference type="Proteomes" id="UP000000582"/>
    </source>
</evidence>
<dbReference type="Proteomes" id="UP000000582">
    <property type="component" value="Chromosome"/>
</dbReference>
<proteinExistence type="predicted"/>
<organism evidence="4 5">
    <name type="scientific">Corynebacterium glutamicum (strain ATCC 13032 / DSM 20300 / JCM 1318 / BCRC 11384 / CCUG 27702 / LMG 3730 / NBRC 12168 / NCIMB 10025 / NRRL B-2784 / 534)</name>
    <dbReference type="NCBI Taxonomy" id="196627"/>
    <lineage>
        <taxon>Bacteria</taxon>
        <taxon>Bacillati</taxon>
        <taxon>Actinomycetota</taxon>
        <taxon>Actinomycetes</taxon>
        <taxon>Mycobacteriales</taxon>
        <taxon>Corynebacteriaceae</taxon>
        <taxon>Corynebacterium</taxon>
    </lineage>
</organism>
<dbReference type="Pfam" id="PF11774">
    <property type="entry name" value="Lsr2"/>
    <property type="match status" value="1"/>
</dbReference>
<dbReference type="EMBL" id="BA000036">
    <property type="protein sequence ID" value="BAB99139.1"/>
    <property type="molecule type" value="Genomic_DNA"/>
</dbReference>
<evidence type="ECO:0000259" key="3">
    <source>
        <dbReference type="Pfam" id="PF23359"/>
    </source>
</evidence>
<evidence type="ECO:0000259" key="2">
    <source>
        <dbReference type="Pfam" id="PF11774"/>
    </source>
</evidence>
<dbReference type="InterPro" id="IPR036625">
    <property type="entry name" value="E3-bd_dom_sf"/>
</dbReference>
<keyword evidence="1" id="KW-0238">DNA-binding</keyword>
<dbReference type="KEGG" id="cgl:Cgl1746"/>
<reference evidence="5" key="1">
    <citation type="journal article" date="2003" name="Appl. Microbiol. Biotechnol.">
        <title>The Corynebacterium glutamicum genome: features and impacts on biotechnological processes.</title>
        <authorList>
            <person name="Ikeda M."/>
            <person name="Nakagawa S."/>
        </authorList>
    </citation>
    <scope>NUCLEOTIDE SEQUENCE [LARGE SCALE GENOMIC DNA]</scope>
    <source>
        <strain evidence="5">ATCC 13032 / DSM 20300 / BCRC 11384 / JCM 1318 / LMG 3730 / NCIMB 10025</strain>
    </source>
</reference>
<dbReference type="InterPro" id="IPR055370">
    <property type="entry name" value="Lsr2_DNA-bd"/>
</dbReference>
<dbReference type="STRING" id="196627.cg1966"/>
<dbReference type="eggNOG" id="ENOG5030ZPA">
    <property type="taxonomic scope" value="Bacteria"/>
</dbReference>
<evidence type="ECO:0000313" key="4">
    <source>
        <dbReference type="EMBL" id="BAB99139.1"/>
    </source>
</evidence>
<sequence>MVRTMDMAIIQSVEYTSDVSHERITNVVSVGVVYEGKQYVVDLNGDDIDTELDMITLKEVIKIGREESARQIRRGSVDAELHRKARLWAIDNDMAVGQRGIVPQEIIDAYKEYCEKEGIPFE</sequence>
<feature type="domain" description="Lsr2 dimerization" evidence="2">
    <location>
        <begin position="7"/>
        <end position="65"/>
    </location>
</feature>
<dbReference type="PATRIC" id="fig|196627.13.peg.1698"/>
<accession>Q8NPR5</accession>
<evidence type="ECO:0008006" key="6">
    <source>
        <dbReference type="Google" id="ProtNLM"/>
    </source>
</evidence>
<dbReference type="Gene3D" id="4.10.320.10">
    <property type="entry name" value="E3-binding domain"/>
    <property type="match status" value="1"/>
</dbReference>
<name>Q8NPR5_CORGL</name>
<dbReference type="HOGENOM" id="CLU_2092685_0_0_11"/>